<accession>A0A0C2J4Y7</accession>
<keyword evidence="2" id="KW-1185">Reference proteome</keyword>
<evidence type="ECO:0000313" key="2">
    <source>
        <dbReference type="Proteomes" id="UP000031668"/>
    </source>
</evidence>
<comment type="caution">
    <text evidence="1">The sequence shown here is derived from an EMBL/GenBank/DDBJ whole genome shotgun (WGS) entry which is preliminary data.</text>
</comment>
<organism evidence="1 2">
    <name type="scientific">Thelohanellus kitauei</name>
    <name type="common">Myxosporean</name>
    <dbReference type="NCBI Taxonomy" id="669202"/>
    <lineage>
        <taxon>Eukaryota</taxon>
        <taxon>Metazoa</taxon>
        <taxon>Cnidaria</taxon>
        <taxon>Myxozoa</taxon>
        <taxon>Myxosporea</taxon>
        <taxon>Bivalvulida</taxon>
        <taxon>Platysporina</taxon>
        <taxon>Myxobolidae</taxon>
        <taxon>Thelohanellus</taxon>
    </lineage>
</organism>
<sequence length="104" mass="12429">MIREQNNNNLKYLNEIKQEMAYYMKEVKELTEQIKKISGKELEEKEVLQLLYKKEYNKNLGIAQDRNRLINNMARLGMRLAKSGREKNQELKRLQVLLKDPSIC</sequence>
<evidence type="ECO:0000313" key="1">
    <source>
        <dbReference type="EMBL" id="KII64113.1"/>
    </source>
</evidence>
<reference evidence="1 2" key="1">
    <citation type="journal article" date="2014" name="Genome Biol. Evol.">
        <title>The genome of the myxosporean Thelohanellus kitauei shows adaptations to nutrient acquisition within its fish host.</title>
        <authorList>
            <person name="Yang Y."/>
            <person name="Xiong J."/>
            <person name="Zhou Z."/>
            <person name="Huo F."/>
            <person name="Miao W."/>
            <person name="Ran C."/>
            <person name="Liu Y."/>
            <person name="Zhang J."/>
            <person name="Feng J."/>
            <person name="Wang M."/>
            <person name="Wang M."/>
            <person name="Wang L."/>
            <person name="Yao B."/>
        </authorList>
    </citation>
    <scope>NUCLEOTIDE SEQUENCE [LARGE SCALE GENOMIC DNA]</scope>
    <source>
        <strain evidence="1">Wuqing</strain>
    </source>
</reference>
<dbReference type="AlphaFoldDB" id="A0A0C2J4Y7"/>
<proteinExistence type="predicted"/>
<dbReference type="Proteomes" id="UP000031668">
    <property type="component" value="Unassembled WGS sequence"/>
</dbReference>
<name>A0A0C2J4Y7_THEKT</name>
<gene>
    <name evidence="1" type="ORF">RF11_02539</name>
</gene>
<protein>
    <submittedName>
        <fullName evidence="1">Uncharacterized protein</fullName>
    </submittedName>
</protein>
<dbReference type="EMBL" id="JWZT01004433">
    <property type="protein sequence ID" value="KII64113.1"/>
    <property type="molecule type" value="Genomic_DNA"/>
</dbReference>